<protein>
    <submittedName>
        <fullName evidence="2">Uncharacterized protein</fullName>
    </submittedName>
</protein>
<proteinExistence type="predicted"/>
<dbReference type="AlphaFoldDB" id="A0A915I6F7"/>
<organism evidence="1 2">
    <name type="scientific">Romanomermis culicivorax</name>
    <name type="common">Nematode worm</name>
    <dbReference type="NCBI Taxonomy" id="13658"/>
    <lineage>
        <taxon>Eukaryota</taxon>
        <taxon>Metazoa</taxon>
        <taxon>Ecdysozoa</taxon>
        <taxon>Nematoda</taxon>
        <taxon>Enoplea</taxon>
        <taxon>Dorylaimia</taxon>
        <taxon>Mermithida</taxon>
        <taxon>Mermithoidea</taxon>
        <taxon>Mermithidae</taxon>
        <taxon>Romanomermis</taxon>
    </lineage>
</organism>
<reference evidence="2" key="1">
    <citation type="submission" date="2022-11" db="UniProtKB">
        <authorList>
            <consortium name="WormBaseParasite"/>
        </authorList>
    </citation>
    <scope>IDENTIFICATION</scope>
</reference>
<dbReference type="Proteomes" id="UP000887565">
    <property type="component" value="Unplaced"/>
</dbReference>
<keyword evidence="1" id="KW-1185">Reference proteome</keyword>
<evidence type="ECO:0000313" key="1">
    <source>
        <dbReference type="Proteomes" id="UP000887565"/>
    </source>
</evidence>
<evidence type="ECO:0000313" key="2">
    <source>
        <dbReference type="WBParaSite" id="nRc.2.0.1.t09723-RA"/>
    </source>
</evidence>
<name>A0A915I6F7_ROMCU</name>
<dbReference type="WBParaSite" id="nRc.2.0.1.t09723-RA">
    <property type="protein sequence ID" value="nRc.2.0.1.t09723-RA"/>
    <property type="gene ID" value="nRc.2.0.1.g09723"/>
</dbReference>
<sequence length="93" mass="11140">MNYAKKLNVKEQNWNNYEFPLPDHNIVRILTSFMVGQERILNYGLIVSTGMHRRTTETMTISNWSCLHYSMKQQRQFIVPFLWHGNKHSHFKG</sequence>
<accession>A0A915I6F7</accession>